<dbReference type="Proteomes" id="UP000594014">
    <property type="component" value="Chromosome"/>
</dbReference>
<evidence type="ECO:0000313" key="2">
    <source>
        <dbReference type="Proteomes" id="UP000594014"/>
    </source>
</evidence>
<sequence length="298" mass="32072">MSVIDELLVGAVDMHQHLGPSVIPRALDVVDGALEAEAAGMKAILVKDHQFPSMASAELARKSLKEKDSLHIASSIVLNHEVGGLNKAAVETAINMGVKMVWMPTISTENHHVEHEKGGLKFPASKKKIETSHRDYIPLLGDTGELTNDVVEVLRVIAKDESVVLGAGHGSCKEISAIVEKALELGISRIVVNHPTYMINADIETMKDWGSKGVFMEFGACTCDPLSTICNAEVSQTVSAIRAIGVDHVTLASDYGQVGNPHPVEGLKHFAQLLLENGFSIQELETMMKVNPSKIMGI</sequence>
<reference evidence="1" key="1">
    <citation type="submission" date="2019-08" db="EMBL/GenBank/DDBJ databases">
        <title>Genome sequence of Clostridiales bacterium MT110.</title>
        <authorList>
            <person name="Cao J."/>
        </authorList>
    </citation>
    <scope>NUCLEOTIDE SEQUENCE</scope>
    <source>
        <strain evidence="1">MT110</strain>
    </source>
</reference>
<name>A0ACD1ACW5_9FIRM</name>
<protein>
    <submittedName>
        <fullName evidence="1">Uncharacterized protein</fullName>
    </submittedName>
</protein>
<dbReference type="EMBL" id="CP042469">
    <property type="protein sequence ID" value="QOX64337.1"/>
    <property type="molecule type" value="Genomic_DNA"/>
</dbReference>
<gene>
    <name evidence="1" type="ORF">FRZ06_13785</name>
</gene>
<keyword evidence="2" id="KW-1185">Reference proteome</keyword>
<proteinExistence type="predicted"/>
<organism evidence="1 2">
    <name type="scientific">Anoxybacterium hadale</name>
    <dbReference type="NCBI Taxonomy" id="3408580"/>
    <lineage>
        <taxon>Bacteria</taxon>
        <taxon>Bacillati</taxon>
        <taxon>Bacillota</taxon>
        <taxon>Clostridia</taxon>
        <taxon>Peptostreptococcales</taxon>
        <taxon>Anaerovoracaceae</taxon>
        <taxon>Anoxybacterium</taxon>
    </lineage>
</organism>
<accession>A0ACD1ACW5</accession>
<evidence type="ECO:0000313" key="1">
    <source>
        <dbReference type="EMBL" id="QOX64337.1"/>
    </source>
</evidence>